<evidence type="ECO:0000313" key="3">
    <source>
        <dbReference type="EMBL" id="SEJ45725.1"/>
    </source>
</evidence>
<dbReference type="STRING" id="1043493.SAMN05421637_1843"/>
<feature type="transmembrane region" description="Helical" evidence="2">
    <location>
        <begin position="66"/>
        <end position="85"/>
    </location>
</feature>
<feature type="transmembrane region" description="Helical" evidence="2">
    <location>
        <begin position="6"/>
        <end position="29"/>
    </location>
</feature>
<keyword evidence="2" id="KW-0812">Transmembrane</keyword>
<name>A0A1H6ZA37_9MICO</name>
<keyword evidence="2" id="KW-0472">Membrane</keyword>
<keyword evidence="2" id="KW-1133">Transmembrane helix</keyword>
<feature type="region of interest" description="Disordered" evidence="1">
    <location>
        <begin position="95"/>
        <end position="114"/>
    </location>
</feature>
<evidence type="ECO:0000313" key="4">
    <source>
        <dbReference type="Proteomes" id="UP000183315"/>
    </source>
</evidence>
<accession>A0A1H6ZA37</accession>
<sequence length="114" mass="11317">MVTVLSWVGVVALACAVVLGASGLVLAAIARSRGFRIIVPAVRGALGVVIAAALAVAVLAGGRVPAWVVPITVLLGGAGGAFLAIEVARRMPHDADADATADTARGAQPSSRQR</sequence>
<proteinExistence type="predicted"/>
<dbReference type="RefSeq" id="WP_042214460.1">
    <property type="nucleotide sequence ID" value="NZ_BBLU01000006.1"/>
</dbReference>
<reference evidence="4" key="1">
    <citation type="submission" date="2016-10" db="EMBL/GenBank/DDBJ databases">
        <authorList>
            <person name="Varghese N."/>
        </authorList>
    </citation>
    <scope>NUCLEOTIDE SEQUENCE [LARGE SCALE GENOMIC DNA]</scope>
    <source>
        <strain evidence="4">DSM 24868</strain>
    </source>
</reference>
<dbReference type="Proteomes" id="UP000183315">
    <property type="component" value="Unassembled WGS sequence"/>
</dbReference>
<feature type="transmembrane region" description="Helical" evidence="2">
    <location>
        <begin position="41"/>
        <end position="60"/>
    </location>
</feature>
<evidence type="ECO:0000256" key="2">
    <source>
        <dbReference type="SAM" id="Phobius"/>
    </source>
</evidence>
<dbReference type="AlphaFoldDB" id="A0A1H6ZA37"/>
<dbReference type="EMBL" id="FNZI01000004">
    <property type="protein sequence ID" value="SEJ45725.1"/>
    <property type="molecule type" value="Genomic_DNA"/>
</dbReference>
<gene>
    <name evidence="3" type="ORF">SAMN05421637_1843</name>
</gene>
<evidence type="ECO:0000256" key="1">
    <source>
        <dbReference type="SAM" id="MobiDB-lite"/>
    </source>
</evidence>
<keyword evidence="4" id="KW-1185">Reference proteome</keyword>
<organism evidence="3 4">
    <name type="scientific">Demequina mangrovi</name>
    <dbReference type="NCBI Taxonomy" id="1043493"/>
    <lineage>
        <taxon>Bacteria</taxon>
        <taxon>Bacillati</taxon>
        <taxon>Actinomycetota</taxon>
        <taxon>Actinomycetes</taxon>
        <taxon>Micrococcales</taxon>
        <taxon>Demequinaceae</taxon>
        <taxon>Demequina</taxon>
    </lineage>
</organism>
<protein>
    <submittedName>
        <fullName evidence="3">Uncharacterized protein</fullName>
    </submittedName>
</protein>